<reference evidence="1 2" key="2">
    <citation type="submission" date="2018-05" db="EMBL/GenBank/DDBJ databases">
        <authorList>
            <person name="Lanie J.A."/>
            <person name="Ng W.-L."/>
            <person name="Kazmierczak K.M."/>
            <person name="Andrzejewski T.M."/>
            <person name="Davidsen T.M."/>
            <person name="Wayne K.J."/>
            <person name="Tettelin H."/>
            <person name="Glass J.I."/>
            <person name="Rusch D."/>
            <person name="Podicherti R."/>
            <person name="Tsui H.-C.T."/>
            <person name="Winkler M.E."/>
        </authorList>
    </citation>
    <scope>NUCLEOTIDE SEQUENCE [LARGE SCALE GENOMIC DNA]</scope>
    <source>
        <strain evidence="1 2">YBY</strain>
    </source>
</reference>
<comment type="caution">
    <text evidence="1">The sequence shown here is derived from an EMBL/GenBank/DDBJ whole genome shotgun (WGS) entry which is preliminary data.</text>
</comment>
<dbReference type="EMBL" id="QEXO01000004">
    <property type="protein sequence ID" value="PWE13059.1"/>
    <property type="molecule type" value="Genomic_DNA"/>
</dbReference>
<name>A0A2U2BGC1_ALCFA</name>
<protein>
    <submittedName>
        <fullName evidence="1">Uncharacterized protein</fullName>
    </submittedName>
</protein>
<evidence type="ECO:0000313" key="1">
    <source>
        <dbReference type="EMBL" id="PWE13059.1"/>
    </source>
</evidence>
<reference evidence="1 2" key="1">
    <citation type="submission" date="2018-05" db="EMBL/GenBank/DDBJ databases">
        <title>Genome Sequence of an Efficient Indole-Degrading Bacterium, Alcaligenes sp.YBY.</title>
        <authorList>
            <person name="Yang B."/>
        </authorList>
    </citation>
    <scope>NUCLEOTIDE SEQUENCE [LARGE SCALE GENOMIC DNA]</scope>
    <source>
        <strain evidence="1 2">YBY</strain>
    </source>
</reference>
<proteinExistence type="predicted"/>
<evidence type="ECO:0000313" key="2">
    <source>
        <dbReference type="Proteomes" id="UP000245216"/>
    </source>
</evidence>
<organism evidence="1 2">
    <name type="scientific">Alcaligenes faecalis</name>
    <dbReference type="NCBI Taxonomy" id="511"/>
    <lineage>
        <taxon>Bacteria</taxon>
        <taxon>Pseudomonadati</taxon>
        <taxon>Pseudomonadota</taxon>
        <taxon>Betaproteobacteria</taxon>
        <taxon>Burkholderiales</taxon>
        <taxon>Alcaligenaceae</taxon>
        <taxon>Alcaligenes</taxon>
    </lineage>
</organism>
<dbReference type="AlphaFoldDB" id="A0A2U2BGC1"/>
<sequence length="111" mass="12421">MTTKTIEFRAVHTITKWRKASHETIFNAKRSPNRGAHALFLGKNNAIDLSKHGEPLFVVIWNTDTSADQAFIIKNEACPENGFKEVSIPVETAMRMEASGTTEEELQSLFA</sequence>
<accession>A0A2U2BGC1</accession>
<dbReference type="RefSeq" id="WP_109089433.1">
    <property type="nucleotide sequence ID" value="NZ_QEXO01000004.1"/>
</dbReference>
<gene>
    <name evidence="1" type="ORF">DF183_14590</name>
</gene>
<dbReference type="Proteomes" id="UP000245216">
    <property type="component" value="Unassembled WGS sequence"/>
</dbReference>